<keyword evidence="1" id="KW-1133">Transmembrane helix</keyword>
<keyword evidence="1" id="KW-0812">Transmembrane</keyword>
<evidence type="ECO:0000313" key="3">
    <source>
        <dbReference type="Proteomes" id="UP000193689"/>
    </source>
</evidence>
<dbReference type="Proteomes" id="UP000193689">
    <property type="component" value="Unassembled WGS sequence"/>
</dbReference>
<organism evidence="2 3">
    <name type="scientific">Pseudomassariella vexata</name>
    <dbReference type="NCBI Taxonomy" id="1141098"/>
    <lineage>
        <taxon>Eukaryota</taxon>
        <taxon>Fungi</taxon>
        <taxon>Dikarya</taxon>
        <taxon>Ascomycota</taxon>
        <taxon>Pezizomycotina</taxon>
        <taxon>Sordariomycetes</taxon>
        <taxon>Xylariomycetidae</taxon>
        <taxon>Amphisphaeriales</taxon>
        <taxon>Pseudomassariaceae</taxon>
        <taxon>Pseudomassariella</taxon>
    </lineage>
</organism>
<feature type="transmembrane region" description="Helical" evidence="1">
    <location>
        <begin position="48"/>
        <end position="70"/>
    </location>
</feature>
<name>A0A1Y2E069_9PEZI</name>
<evidence type="ECO:0000256" key="1">
    <source>
        <dbReference type="SAM" id="Phobius"/>
    </source>
</evidence>
<sequence>MPHRFRVDNTTYNNIVVFNTYFFSFRVIPLRRIIRWFVMQNIQTGGAWVLIVAGLCFVFLFTRGCVIASLGEFLARMTAVGDSRPPSRTVPHLRRF</sequence>
<gene>
    <name evidence="2" type="ORF">BCR38DRAFT_187665</name>
</gene>
<protein>
    <submittedName>
        <fullName evidence="2">Uncharacterized protein</fullName>
    </submittedName>
</protein>
<dbReference type="EMBL" id="MCFJ01000006">
    <property type="protein sequence ID" value="ORY64940.1"/>
    <property type="molecule type" value="Genomic_DNA"/>
</dbReference>
<evidence type="ECO:0000313" key="2">
    <source>
        <dbReference type="EMBL" id="ORY64940.1"/>
    </source>
</evidence>
<dbReference type="GeneID" id="63770192"/>
<comment type="caution">
    <text evidence="2">The sequence shown here is derived from an EMBL/GenBank/DDBJ whole genome shotgun (WGS) entry which is preliminary data.</text>
</comment>
<dbReference type="AlphaFoldDB" id="A0A1Y2E069"/>
<dbReference type="RefSeq" id="XP_040716092.1">
    <property type="nucleotide sequence ID" value="XM_040853980.1"/>
</dbReference>
<accession>A0A1Y2E069</accession>
<reference evidence="2 3" key="1">
    <citation type="submission" date="2016-07" db="EMBL/GenBank/DDBJ databases">
        <title>Pervasive Adenine N6-methylation of Active Genes in Fungi.</title>
        <authorList>
            <consortium name="DOE Joint Genome Institute"/>
            <person name="Mondo S.J."/>
            <person name="Dannebaum R.O."/>
            <person name="Kuo R.C."/>
            <person name="Labutti K."/>
            <person name="Haridas S."/>
            <person name="Kuo A."/>
            <person name="Salamov A."/>
            <person name="Ahrendt S.R."/>
            <person name="Lipzen A."/>
            <person name="Sullivan W."/>
            <person name="Andreopoulos W.B."/>
            <person name="Clum A."/>
            <person name="Lindquist E."/>
            <person name="Daum C."/>
            <person name="Ramamoorthy G.K."/>
            <person name="Gryganskyi A."/>
            <person name="Culley D."/>
            <person name="Magnuson J.K."/>
            <person name="James T.Y."/>
            <person name="O'Malley M.A."/>
            <person name="Stajich J.E."/>
            <person name="Spatafora J.W."/>
            <person name="Visel A."/>
            <person name="Grigoriev I.V."/>
        </authorList>
    </citation>
    <scope>NUCLEOTIDE SEQUENCE [LARGE SCALE GENOMIC DNA]</scope>
    <source>
        <strain evidence="2 3">CBS 129021</strain>
    </source>
</reference>
<dbReference type="InParanoid" id="A0A1Y2E069"/>
<proteinExistence type="predicted"/>
<keyword evidence="1" id="KW-0472">Membrane</keyword>
<feature type="transmembrane region" description="Helical" evidence="1">
    <location>
        <begin position="12"/>
        <end position="28"/>
    </location>
</feature>
<keyword evidence="3" id="KW-1185">Reference proteome</keyword>